<feature type="domain" description="Cation/H+ exchanger transmembrane" evidence="11">
    <location>
        <begin position="11"/>
        <end position="404"/>
    </location>
</feature>
<evidence type="ECO:0000256" key="5">
    <source>
        <dbReference type="ARBA" id="ARBA00022989"/>
    </source>
</evidence>
<evidence type="ECO:0000256" key="6">
    <source>
        <dbReference type="ARBA" id="ARBA00023053"/>
    </source>
</evidence>
<reference evidence="16" key="5">
    <citation type="submission" date="2023-07" db="EMBL/GenBank/DDBJ databases">
        <title>Streptococcus macedonicus and Acinetobacter baumannii: co-inhabitants of the cheese production environment.</title>
        <authorList>
            <person name="Johnson J."/>
            <person name="Curtin C."/>
            <person name="Waite-Cusic J."/>
        </authorList>
    </citation>
    <scope>NUCLEOTIDE SEQUENCE [LARGE SCALE GENOMIC DNA]</scope>
    <source>
        <strain evidence="16">E28</strain>
    </source>
</reference>
<evidence type="ECO:0000313" key="12">
    <source>
        <dbReference type="EMBL" id="MCW8678737.1"/>
    </source>
</evidence>
<feature type="transmembrane region" description="Helical" evidence="10">
    <location>
        <begin position="229"/>
        <end position="252"/>
    </location>
</feature>
<dbReference type="PANTHER" id="PTHR10110:SF86">
    <property type="entry name" value="SODIUM_HYDROGEN EXCHANGER 7"/>
    <property type="match status" value="1"/>
</dbReference>
<dbReference type="Proteomes" id="UP001209889">
    <property type="component" value="Unassembled WGS sequence"/>
</dbReference>
<reference evidence="12" key="4">
    <citation type="submission" date="2022-11" db="EMBL/GenBank/DDBJ databases">
        <authorList>
            <person name="Johnson J.D."/>
        </authorList>
    </citation>
    <scope>NUCLEOTIDE SEQUENCE</scope>
    <source>
        <strain evidence="12">E28</strain>
        <strain evidence="14">E37</strain>
    </source>
</reference>
<feature type="transmembrane region" description="Helical" evidence="10">
    <location>
        <begin position="349"/>
        <end position="373"/>
    </location>
</feature>
<evidence type="ECO:0000313" key="13">
    <source>
        <dbReference type="EMBL" id="PHV55508.1"/>
    </source>
</evidence>
<dbReference type="GO" id="GO:0015386">
    <property type="term" value="F:potassium:proton antiporter activity"/>
    <property type="evidence" value="ECO:0007669"/>
    <property type="project" value="TreeGrafter"/>
</dbReference>
<dbReference type="EMBL" id="CP113440">
    <property type="protein sequence ID" value="WAK64430.1"/>
    <property type="molecule type" value="Genomic_DNA"/>
</dbReference>
<organism evidence="13 15">
    <name type="scientific">Streptococcus macedonicus</name>
    <name type="common">Streptococcus gallolyticus macedonicus</name>
    <dbReference type="NCBI Taxonomy" id="59310"/>
    <lineage>
        <taxon>Bacteria</taxon>
        <taxon>Bacillati</taxon>
        <taxon>Bacillota</taxon>
        <taxon>Bacilli</taxon>
        <taxon>Lactobacillales</taxon>
        <taxon>Streptococcaceae</taxon>
        <taxon>Streptococcus</taxon>
    </lineage>
</organism>
<evidence type="ECO:0000256" key="10">
    <source>
        <dbReference type="SAM" id="Phobius"/>
    </source>
</evidence>
<evidence type="ECO:0000259" key="11">
    <source>
        <dbReference type="Pfam" id="PF00999"/>
    </source>
</evidence>
<dbReference type="InterPro" id="IPR018422">
    <property type="entry name" value="Cation/H_exchanger_CPA1"/>
</dbReference>
<keyword evidence="8 10" id="KW-0472">Membrane</keyword>
<dbReference type="GO" id="GO:0005886">
    <property type="term" value="C:plasma membrane"/>
    <property type="evidence" value="ECO:0007669"/>
    <property type="project" value="UniProtKB-SubCell"/>
</dbReference>
<keyword evidence="4 10" id="KW-0812">Transmembrane</keyword>
<dbReference type="AlphaFoldDB" id="A0A2G3NPU8"/>
<evidence type="ECO:0000256" key="4">
    <source>
        <dbReference type="ARBA" id="ARBA00022692"/>
    </source>
</evidence>
<name>A0A2G3NPU8_STRMC</name>
<evidence type="ECO:0000256" key="9">
    <source>
        <dbReference type="ARBA" id="ARBA00023201"/>
    </source>
</evidence>
<feature type="transmembrane region" description="Helical" evidence="10">
    <location>
        <begin position="114"/>
        <end position="135"/>
    </location>
</feature>
<reference evidence="12" key="6">
    <citation type="submission" date="2024-05" db="EMBL/GenBank/DDBJ databases">
        <title>Streptococcus macedonicus and Acinetobacter baumannii: co-inhabitants of the cheese production environment.</title>
        <authorList>
            <person name="Johnson J."/>
            <person name="Curtin C."/>
            <person name="Waite-Cusic J."/>
        </authorList>
    </citation>
    <scope>NUCLEOTIDE SEQUENCE</scope>
    <source>
        <strain evidence="12">E28</strain>
    </source>
</reference>
<evidence type="ECO:0000256" key="8">
    <source>
        <dbReference type="ARBA" id="ARBA00023136"/>
    </source>
</evidence>
<keyword evidence="5 10" id="KW-1133">Transmembrane helix</keyword>
<reference evidence="16" key="2">
    <citation type="submission" date="2022-11" db="EMBL/GenBank/DDBJ databases">
        <title>Streptococcus macedonicus and Acinetobacter baumannii: co-inhabitants of the cheese production environment.</title>
        <authorList>
            <person name="Johnson J."/>
            <person name="Curtin C."/>
            <person name="Waite-Cusic J."/>
        </authorList>
    </citation>
    <scope>NUCLEOTIDE SEQUENCE [LARGE SCALE GENOMIC DNA]</scope>
    <source>
        <strain evidence="16">E28</strain>
    </source>
</reference>
<gene>
    <name evidence="13" type="ORF">CS010_10565</name>
    <name evidence="14" type="ORF">OQG81_09810</name>
    <name evidence="12" type="ORF">OQH01_09675</name>
</gene>
<evidence type="ECO:0000313" key="16">
    <source>
        <dbReference type="Proteomes" id="UP001209889"/>
    </source>
</evidence>
<dbReference type="EMBL" id="JAPHJC010000049">
    <property type="protein sequence ID" value="MCW8678737.1"/>
    <property type="molecule type" value="Genomic_DNA"/>
</dbReference>
<proteinExistence type="predicted"/>
<evidence type="ECO:0000256" key="2">
    <source>
        <dbReference type="ARBA" id="ARBA00022448"/>
    </source>
</evidence>
<evidence type="ECO:0000313" key="15">
    <source>
        <dbReference type="Proteomes" id="UP000222913"/>
    </source>
</evidence>
<reference evidence="13 15" key="1">
    <citation type="submission" date="2017-10" db="EMBL/GenBank/DDBJ databases">
        <title>Whole-genome sequence of three Streptococcus macedonicus strains isolated from Italian cheeses of the Veneto region.</title>
        <authorList>
            <person name="Treu L."/>
            <person name="De Diego-Diaz B."/>
            <person name="Papadimitriou K."/>
            <person name="Tsakalidou E."/>
            <person name="Corich V."/>
            <person name="Giacomini A."/>
        </authorList>
    </citation>
    <scope>NUCLEOTIDE SEQUENCE [LARGE SCALE GENOMIC DNA]</scope>
    <source>
        <strain evidence="13 15">27MV</strain>
    </source>
</reference>
<protein>
    <submittedName>
        <fullName evidence="13">Sodium:proton antiporter</fullName>
    </submittedName>
</protein>
<keyword evidence="16" id="KW-1185">Reference proteome</keyword>
<evidence type="ECO:0000256" key="7">
    <source>
        <dbReference type="ARBA" id="ARBA00023065"/>
    </source>
</evidence>
<dbReference type="GO" id="GO:0051453">
    <property type="term" value="P:regulation of intracellular pH"/>
    <property type="evidence" value="ECO:0007669"/>
    <property type="project" value="TreeGrafter"/>
</dbReference>
<feature type="transmembrane region" description="Helical" evidence="10">
    <location>
        <begin position="83"/>
        <end position="102"/>
    </location>
</feature>
<dbReference type="EMBL" id="PEBM01000067">
    <property type="protein sequence ID" value="PHV55508.1"/>
    <property type="molecule type" value="Genomic_DNA"/>
</dbReference>
<keyword evidence="6" id="KW-0915">Sodium</keyword>
<feature type="transmembrane region" description="Helical" evidence="10">
    <location>
        <begin position="273"/>
        <end position="292"/>
    </location>
</feature>
<comment type="subcellular location">
    <subcellularLocation>
        <location evidence="1">Cell membrane</location>
        <topology evidence="1">Multi-pass membrane protein</topology>
    </subcellularLocation>
</comment>
<sequence length="686" mass="77550">MESSILVIAFLLMLIVSNVINRLYPKLPLPFIQIILGILVGVLAKETTLTLNSELFLALVIAPLNFREGQESDVTTFVKYKSIVAYLILPTVLITMLTVGYVTGKLLPVDVPLAASFALGAALAPTDAVAFLSIAKRFKFPKRVESILTIEGLLNDASGLISFQFAVTALTTGAFSLLTASFSLFWVIIGGMLVGLFFALLNRGVMAFLEKIDVADVTGALLLELSLPIVSYFVASLFGVSGIIAVVIAGLSQASRFKRIRLFDAEVDRVSQIIWETVSFILNGFVFIVFGYELTRIVEPALTNPLVNKYRLVAIVLVVTALLFLVRFVMVGLYYILHYRKGKRLSKSLLREVLLLTFSGVKGTVSIATILLLPQFESYAYSLILFTVAAVTLLSFLIGVFVLPNLAQSSDDTDTTDYVTQIAILNEVVKTLEEDLKEVEDKGPLYAAIDNYNGRIEHLILEQEPTIVKKELAYLRLMILGIESDGLEHAFSEGKIELFEYRLYQRYLQNLERQINRDFISTFSYFFTISMRMIRRLVRESLSFWPTIRHFLSGKSREIKLTEDNRERLTELYLRNTELVLEGLQDLEGIYNSELISFLQRSRLQEANIIESGVFVERVIAHMKPDNIYEMLRGYYLERKVIAEYEMRGDITSSYATFLRRNVNKLESYSLKDDYGTLPYNYFIIK</sequence>
<keyword evidence="2" id="KW-0813">Transport</keyword>
<dbReference type="GO" id="GO:0015385">
    <property type="term" value="F:sodium:proton antiporter activity"/>
    <property type="evidence" value="ECO:0007669"/>
    <property type="project" value="InterPro"/>
</dbReference>
<evidence type="ECO:0000256" key="3">
    <source>
        <dbReference type="ARBA" id="ARBA00022475"/>
    </source>
</evidence>
<dbReference type="Proteomes" id="UP000222913">
    <property type="component" value="Unassembled WGS sequence"/>
</dbReference>
<dbReference type="Proteomes" id="UP001156410">
    <property type="component" value="Chromosome"/>
</dbReference>
<dbReference type="Pfam" id="PF00999">
    <property type="entry name" value="Na_H_Exchanger"/>
    <property type="match status" value="1"/>
</dbReference>
<reference evidence="14" key="3">
    <citation type="submission" date="2022-11" db="EMBL/GenBank/DDBJ databases">
        <title>Streptococcus macedonicus and Acinetobacter baumannii: co-inhabitants of the cheese production environment.</title>
        <authorList>
            <person name="Johnson J."/>
        </authorList>
    </citation>
    <scope>NUCLEOTIDE SEQUENCE</scope>
    <source>
        <strain evidence="14">E37</strain>
    </source>
</reference>
<keyword evidence="3" id="KW-1003">Cell membrane</keyword>
<dbReference type="Gene3D" id="6.10.140.1330">
    <property type="match status" value="1"/>
</dbReference>
<evidence type="ECO:0000313" key="14">
    <source>
        <dbReference type="EMBL" id="WAK64430.1"/>
    </source>
</evidence>
<accession>A0A2G3NPU8</accession>
<feature type="transmembrane region" description="Helical" evidence="10">
    <location>
        <begin position="184"/>
        <end position="209"/>
    </location>
</feature>
<dbReference type="GO" id="GO:0098719">
    <property type="term" value="P:sodium ion import across plasma membrane"/>
    <property type="evidence" value="ECO:0007669"/>
    <property type="project" value="TreeGrafter"/>
</dbReference>
<dbReference type="PANTHER" id="PTHR10110">
    <property type="entry name" value="SODIUM/HYDROGEN EXCHANGER"/>
    <property type="match status" value="1"/>
</dbReference>
<feature type="transmembrane region" description="Helical" evidence="10">
    <location>
        <begin position="379"/>
        <end position="403"/>
    </location>
</feature>
<dbReference type="InterPro" id="IPR006153">
    <property type="entry name" value="Cation/H_exchanger_TM"/>
</dbReference>
<feature type="transmembrane region" description="Helical" evidence="10">
    <location>
        <begin position="312"/>
        <end position="337"/>
    </location>
</feature>
<keyword evidence="7" id="KW-0406">Ion transport</keyword>
<keyword evidence="9" id="KW-0739">Sodium transport</keyword>
<evidence type="ECO:0000256" key="1">
    <source>
        <dbReference type="ARBA" id="ARBA00004651"/>
    </source>
</evidence>